<dbReference type="EMBL" id="CBTN010000129">
    <property type="protein sequence ID" value="CDH61081.1"/>
    <property type="molecule type" value="Genomic_DNA"/>
</dbReference>
<evidence type="ECO:0000256" key="2">
    <source>
        <dbReference type="SAM" id="MobiDB-lite"/>
    </source>
</evidence>
<organism evidence="4 5">
    <name type="scientific">Lichtheimia corymbifera JMRC:FSU:9682</name>
    <dbReference type="NCBI Taxonomy" id="1263082"/>
    <lineage>
        <taxon>Eukaryota</taxon>
        <taxon>Fungi</taxon>
        <taxon>Fungi incertae sedis</taxon>
        <taxon>Mucoromycota</taxon>
        <taxon>Mucoromycotina</taxon>
        <taxon>Mucoromycetes</taxon>
        <taxon>Mucorales</taxon>
        <taxon>Lichtheimiaceae</taxon>
        <taxon>Lichtheimia</taxon>
    </lineage>
</organism>
<name>A0A068SIB3_9FUNG</name>
<evidence type="ECO:0000313" key="4">
    <source>
        <dbReference type="EMBL" id="CDH61081.1"/>
    </source>
</evidence>
<keyword evidence="5" id="KW-1185">Reference proteome</keyword>
<dbReference type="SUPFAM" id="SSF54928">
    <property type="entry name" value="RNA-binding domain, RBD"/>
    <property type="match status" value="1"/>
</dbReference>
<feature type="region of interest" description="Disordered" evidence="2">
    <location>
        <begin position="554"/>
        <end position="596"/>
    </location>
</feature>
<gene>
    <name evidence="4" type="ORF">LCOR_11857.1</name>
</gene>
<dbReference type="AlphaFoldDB" id="A0A068SIB3"/>
<dbReference type="SMART" id="SM00360">
    <property type="entry name" value="RRM"/>
    <property type="match status" value="1"/>
</dbReference>
<dbReference type="Gene3D" id="3.30.70.330">
    <property type="match status" value="1"/>
</dbReference>
<proteinExistence type="predicted"/>
<dbReference type="PANTHER" id="PTHR31987">
    <property type="entry name" value="GLUTAMINASE A-RELATED"/>
    <property type="match status" value="1"/>
</dbReference>
<comment type="caution">
    <text evidence="4">The sequence shown here is derived from an EMBL/GenBank/DDBJ whole genome shotgun (WGS) entry which is preliminary data.</text>
</comment>
<protein>
    <submittedName>
        <fullName evidence="4">Ser thr protein phosphatase</fullName>
    </submittedName>
</protein>
<feature type="compositionally biased region" description="Polar residues" evidence="2">
    <location>
        <begin position="420"/>
        <end position="433"/>
    </location>
</feature>
<dbReference type="Pfam" id="PF00076">
    <property type="entry name" value="RRM_1"/>
    <property type="match status" value="1"/>
</dbReference>
<dbReference type="InterPro" id="IPR029052">
    <property type="entry name" value="Metallo-depent_PP-like"/>
</dbReference>
<dbReference type="InterPro" id="IPR012677">
    <property type="entry name" value="Nucleotide-bd_a/b_plait_sf"/>
</dbReference>
<feature type="compositionally biased region" description="Polar residues" evidence="2">
    <location>
        <begin position="462"/>
        <end position="473"/>
    </location>
</feature>
<feature type="compositionally biased region" description="Basic residues" evidence="2">
    <location>
        <begin position="563"/>
        <end position="574"/>
    </location>
</feature>
<dbReference type="Pfam" id="PF10360">
    <property type="entry name" value="DUF2433"/>
    <property type="match status" value="1"/>
</dbReference>
<dbReference type="PANTHER" id="PTHR31987:SF11">
    <property type="entry name" value="DUF2433 DOMAIN-CONTAINING PROTEIN"/>
    <property type="match status" value="1"/>
</dbReference>
<feature type="region of interest" description="Disordered" evidence="2">
    <location>
        <begin position="1"/>
        <end position="21"/>
    </location>
</feature>
<dbReference type="PROSITE" id="PS50102">
    <property type="entry name" value="RRM"/>
    <property type="match status" value="1"/>
</dbReference>
<keyword evidence="1" id="KW-0694">RNA-binding</keyword>
<sequence length="596" mass="65938">MNGSPIPSATSMSPTQNGSNIMSVDGKRILCTADVRGNISHLNQLARDTNADFIIHTGDFGFYERSSLERISDRTLKHLVQYSTLIPPTVRKRLNSSPIEQVRPTIEQSPQPFLSEFPDFLSRAKRLEVPVYTVWGACEDVAVLEKFRTGEYQVPNLYILDEATTHLLDVGGVSLRLFGLGGAVVSHKLFDNGEGMDTIAGGAGTMWTTALQIGQLVETAHLVYNPTEVRIVVTHASPGREGLLAQLALMLKADFTISAGLHFRYGISYNEFSCQHDQEHYRERLLQSQRSFMHLWEAIRDQVEKHVDENQAALLQNALAVVNRLPPSREATMANPSQEEQAFKNMWNFNLPDAAYGWVVLDVNQGRVSAETKSQGFNFSYRKSNTQSNPTSSPAMSASGLPTSSSNNSSNTMGTPYPERSNQFRQPDWQQQAAPPMEAKVPSNSDSEWKDNGSAKDEKFASGSNSARNSKRMSMQRSPYAIYVGGITNNAVTEDDIREFFGADVITGIRFPLDPETRQPKSHCYVDLIDPIALENALTKNGQILKDNKLIINRPNLPDGRNRGARNGRGRSYRGGRASDAGLMRGSRETSTSADA</sequence>
<feature type="compositionally biased region" description="Basic and acidic residues" evidence="2">
    <location>
        <begin position="447"/>
        <end position="460"/>
    </location>
</feature>
<feature type="domain" description="RRM" evidence="3">
    <location>
        <begin position="480"/>
        <end position="557"/>
    </location>
</feature>
<dbReference type="Proteomes" id="UP000027586">
    <property type="component" value="Unassembled WGS sequence"/>
</dbReference>
<evidence type="ECO:0000313" key="5">
    <source>
        <dbReference type="Proteomes" id="UP000027586"/>
    </source>
</evidence>
<dbReference type="InterPro" id="IPR000504">
    <property type="entry name" value="RRM_dom"/>
</dbReference>
<dbReference type="InterPro" id="IPR018829">
    <property type="entry name" value="DUF2433"/>
</dbReference>
<dbReference type="SUPFAM" id="SSF56300">
    <property type="entry name" value="Metallo-dependent phosphatases"/>
    <property type="match status" value="1"/>
</dbReference>
<dbReference type="STRING" id="1263082.A0A068SIB3"/>
<accession>A0A068SIB3</accession>
<evidence type="ECO:0000256" key="1">
    <source>
        <dbReference type="PROSITE-ProRule" id="PRU00176"/>
    </source>
</evidence>
<feature type="compositionally biased region" description="Polar residues" evidence="2">
    <location>
        <begin position="380"/>
        <end position="403"/>
    </location>
</feature>
<dbReference type="InterPro" id="IPR035979">
    <property type="entry name" value="RBD_domain_sf"/>
</dbReference>
<dbReference type="OrthoDB" id="3918848at2759"/>
<feature type="region of interest" description="Disordered" evidence="2">
    <location>
        <begin position="380"/>
        <end position="473"/>
    </location>
</feature>
<dbReference type="GO" id="GO:0003723">
    <property type="term" value="F:RNA binding"/>
    <property type="evidence" value="ECO:0007669"/>
    <property type="project" value="UniProtKB-UniRule"/>
</dbReference>
<dbReference type="InterPro" id="IPR052743">
    <property type="entry name" value="Glutaminase_GtaA"/>
</dbReference>
<dbReference type="VEuPathDB" id="FungiDB:LCOR_11857.1"/>
<reference evidence="4" key="1">
    <citation type="submission" date="2013-08" db="EMBL/GenBank/DDBJ databases">
        <title>Gene expansion shapes genome architecture in the human pathogen Lichtheimia corymbifera: an evolutionary genomics analysis in the ancient terrestrial Mucorales (Mucoromycotina).</title>
        <authorList>
            <person name="Schwartze V.U."/>
            <person name="Winter S."/>
            <person name="Shelest E."/>
            <person name="Marcet-Houben M."/>
            <person name="Horn F."/>
            <person name="Wehner S."/>
            <person name="Hoffmann K."/>
            <person name="Riege K."/>
            <person name="Sammeth M."/>
            <person name="Nowrousian M."/>
            <person name="Valiante V."/>
            <person name="Linde J."/>
            <person name="Jacobsen I.D."/>
            <person name="Marz M."/>
            <person name="Brakhage A.A."/>
            <person name="Gabaldon T."/>
            <person name="Bocker S."/>
            <person name="Voigt K."/>
        </authorList>
    </citation>
    <scope>NUCLEOTIDE SEQUENCE [LARGE SCALE GENOMIC DNA]</scope>
    <source>
        <strain evidence="4">FSU 9682</strain>
    </source>
</reference>
<evidence type="ECO:0000259" key="3">
    <source>
        <dbReference type="PROSITE" id="PS50102"/>
    </source>
</evidence>